<comment type="pathway">
    <text evidence="1">Secondary metabolite metabolism; quinolate metabolism.</text>
</comment>
<dbReference type="OrthoDB" id="1407586at2"/>
<accession>A0A0H4X1Y5</accession>
<dbReference type="Proteomes" id="UP000009026">
    <property type="component" value="Chromosome"/>
</dbReference>
<dbReference type="eggNOG" id="COG2159">
    <property type="taxonomic scope" value="Bacteria"/>
</dbReference>
<keyword evidence="7" id="KW-0210">Decarboxylase</keyword>
<dbReference type="EMBL" id="CP012109">
    <property type="protein sequence ID" value="AKQ69149.1"/>
    <property type="molecule type" value="Genomic_DNA"/>
</dbReference>
<evidence type="ECO:0000313" key="14">
    <source>
        <dbReference type="Proteomes" id="UP000009026"/>
    </source>
</evidence>
<evidence type="ECO:0000256" key="10">
    <source>
        <dbReference type="ARBA" id="ARBA00031120"/>
    </source>
</evidence>
<evidence type="ECO:0000313" key="13">
    <source>
        <dbReference type="EMBL" id="AKQ69149.1"/>
    </source>
</evidence>
<evidence type="ECO:0000256" key="11">
    <source>
        <dbReference type="SAM" id="Phobius"/>
    </source>
</evidence>
<dbReference type="PANTHER" id="PTHR21240:SF27">
    <property type="entry name" value="2-AMINO-3-CARBOXYMUCONATE-6-SEMIALDEHYDE DECARBOXYLASE"/>
    <property type="match status" value="1"/>
</dbReference>
<dbReference type="GO" id="GO:0170039">
    <property type="term" value="P:proteinogenic amino acid metabolic process"/>
    <property type="evidence" value="ECO:0007669"/>
    <property type="project" value="UniProtKB-ARBA"/>
</dbReference>
<dbReference type="SUPFAM" id="SSF51556">
    <property type="entry name" value="Metallo-dependent hydrolases"/>
    <property type="match status" value="1"/>
</dbReference>
<keyword evidence="6" id="KW-0479">Metal-binding</keyword>
<evidence type="ECO:0000256" key="5">
    <source>
        <dbReference type="ARBA" id="ARBA00021214"/>
    </source>
</evidence>
<evidence type="ECO:0000256" key="9">
    <source>
        <dbReference type="ARBA" id="ARBA00023239"/>
    </source>
</evidence>
<dbReference type="InterPro" id="IPR032466">
    <property type="entry name" value="Metal_Hydrolase"/>
</dbReference>
<dbReference type="GO" id="GO:0001760">
    <property type="term" value="F:aminocarboxymuconate-semialdehyde decarboxylase activity"/>
    <property type="evidence" value="ECO:0007669"/>
    <property type="project" value="UniProtKB-EC"/>
</dbReference>
<dbReference type="PANTHER" id="PTHR21240">
    <property type="entry name" value="2-AMINO-3-CARBOXYLMUCONATE-6-SEMIALDEHYDE DECARBOXYLASE"/>
    <property type="match status" value="1"/>
</dbReference>
<dbReference type="EC" id="4.1.1.45" evidence="4"/>
<dbReference type="PATRIC" id="fig|1297742.4.peg.6152"/>
<evidence type="ECO:0000256" key="1">
    <source>
        <dbReference type="ARBA" id="ARBA00005079"/>
    </source>
</evidence>
<evidence type="ECO:0000256" key="7">
    <source>
        <dbReference type="ARBA" id="ARBA00022793"/>
    </source>
</evidence>
<keyword evidence="14" id="KW-1185">Reference proteome</keyword>
<gene>
    <name evidence="13" type="ORF">A176_006061</name>
</gene>
<dbReference type="STRING" id="1297742.A176_006061"/>
<dbReference type="GO" id="GO:0019748">
    <property type="term" value="P:secondary metabolic process"/>
    <property type="evidence" value="ECO:0007669"/>
    <property type="project" value="TreeGrafter"/>
</dbReference>
<comment type="subunit">
    <text evidence="3">Monomer.</text>
</comment>
<evidence type="ECO:0000256" key="8">
    <source>
        <dbReference type="ARBA" id="ARBA00022833"/>
    </source>
</evidence>
<dbReference type="GO" id="GO:0046872">
    <property type="term" value="F:metal ion binding"/>
    <property type="evidence" value="ECO:0007669"/>
    <property type="project" value="UniProtKB-KW"/>
</dbReference>
<dbReference type="FunFam" id="3.20.20.140:FF:000029">
    <property type="entry name" value="2-amino-3-carboxymuconate-6-semialdehyde decarboxylase"/>
    <property type="match status" value="1"/>
</dbReference>
<evidence type="ECO:0000256" key="6">
    <source>
        <dbReference type="ARBA" id="ARBA00022723"/>
    </source>
</evidence>
<feature type="transmembrane region" description="Helical" evidence="11">
    <location>
        <begin position="189"/>
        <end position="212"/>
    </location>
</feature>
<sequence>MKVDIHTHLLPANLPRFAERYGYGGFITLDHHAPCRARMLRDDGKFFREIESNCWDPVKRIEECDAAGVHVQVLSTIPVMFGYWTKPEHGADLARFLNDHLASVVHAHPKRFLGLGTVPLQSPELAIRELERCVKELGLAGVQIGSHVNDWNLSDPALFPFFEAASELGASVFVHPWDMMGEAKMQKYWLPWLVGMPAEVSLAICSVIFGGVMERLPKLRFAFAHGGGAFPHTLGRIQHGFEARPDLVAVDNKVPPRDYLGRFWVDSLVHDPDALRFIVQLFGQDKVALGSDYPFPLGEDRPGTLIESLTELGPAAKERLLWRNAFDWLGRAPEDFAP</sequence>
<feature type="domain" description="Amidohydrolase-related" evidence="12">
    <location>
        <begin position="3"/>
        <end position="330"/>
    </location>
</feature>
<dbReference type="GO" id="GO:0005829">
    <property type="term" value="C:cytosol"/>
    <property type="evidence" value="ECO:0007669"/>
    <property type="project" value="TreeGrafter"/>
</dbReference>
<protein>
    <recommendedName>
        <fullName evidence="5">2-amino-3-carboxymuconate-6-semialdehyde decarboxylase</fullName>
        <ecNumber evidence="4">4.1.1.45</ecNumber>
    </recommendedName>
    <alternativeName>
        <fullName evidence="10">Picolinate carboxylase</fullName>
    </alternativeName>
</protein>
<keyword evidence="9" id="KW-0456">Lyase</keyword>
<organism evidence="13 14">
    <name type="scientific">Pseudomyxococcus hansupus</name>
    <dbReference type="NCBI Taxonomy" id="1297742"/>
    <lineage>
        <taxon>Bacteria</taxon>
        <taxon>Pseudomonadati</taxon>
        <taxon>Myxococcota</taxon>
        <taxon>Myxococcia</taxon>
        <taxon>Myxococcales</taxon>
        <taxon>Cystobacterineae</taxon>
        <taxon>Myxococcaceae</taxon>
        <taxon>Pseudomyxococcus</taxon>
    </lineage>
</organism>
<keyword evidence="11" id="KW-0472">Membrane</keyword>
<evidence type="ECO:0000256" key="4">
    <source>
        <dbReference type="ARBA" id="ARBA00012365"/>
    </source>
</evidence>
<evidence type="ECO:0000259" key="12">
    <source>
        <dbReference type="Pfam" id="PF04909"/>
    </source>
</evidence>
<evidence type="ECO:0000256" key="2">
    <source>
        <dbReference type="ARBA" id="ARBA00005871"/>
    </source>
</evidence>
<keyword evidence="11" id="KW-1133">Transmembrane helix</keyword>
<reference evidence="13 14" key="1">
    <citation type="journal article" date="2016" name="PLoS ONE">
        <title>Complete Genome Sequence and Comparative Genomics of a Novel Myxobacterium Myxococcus hansupus.</title>
        <authorList>
            <person name="Sharma G."/>
            <person name="Narwani T."/>
            <person name="Subramanian S."/>
        </authorList>
    </citation>
    <scope>NUCLEOTIDE SEQUENCE [LARGE SCALE GENOMIC DNA]</scope>
    <source>
        <strain evidence="14">mixupus</strain>
    </source>
</reference>
<dbReference type="RefSeq" id="WP_002635673.1">
    <property type="nucleotide sequence ID" value="NZ_CP012109.1"/>
</dbReference>
<dbReference type="KEGG" id="mym:A176_006061"/>
<dbReference type="Gene3D" id="3.20.20.140">
    <property type="entry name" value="Metal-dependent hydrolases"/>
    <property type="match status" value="1"/>
</dbReference>
<dbReference type="InterPro" id="IPR032465">
    <property type="entry name" value="ACMSD"/>
</dbReference>
<name>A0A0H4X1Y5_9BACT</name>
<dbReference type="GO" id="GO:1901606">
    <property type="term" value="P:alpha-amino acid catabolic process"/>
    <property type="evidence" value="ECO:0007669"/>
    <property type="project" value="UniProtKB-ARBA"/>
</dbReference>
<dbReference type="GO" id="GO:0016787">
    <property type="term" value="F:hydrolase activity"/>
    <property type="evidence" value="ECO:0007669"/>
    <property type="project" value="InterPro"/>
</dbReference>
<proteinExistence type="inferred from homology"/>
<comment type="similarity">
    <text evidence="2">Belongs to the metallo-dependent hydrolases superfamily. ACMSD family.</text>
</comment>
<dbReference type="InterPro" id="IPR006680">
    <property type="entry name" value="Amidohydro-rel"/>
</dbReference>
<keyword evidence="11" id="KW-0812">Transmembrane</keyword>
<dbReference type="AlphaFoldDB" id="A0A0H4X1Y5"/>
<dbReference type="Pfam" id="PF04909">
    <property type="entry name" value="Amidohydro_2"/>
    <property type="match status" value="1"/>
</dbReference>
<keyword evidence="8" id="KW-0862">Zinc</keyword>
<evidence type="ECO:0000256" key="3">
    <source>
        <dbReference type="ARBA" id="ARBA00011245"/>
    </source>
</evidence>
<dbReference type="GO" id="GO:0170033">
    <property type="term" value="P:L-amino acid metabolic process"/>
    <property type="evidence" value="ECO:0007669"/>
    <property type="project" value="UniProtKB-ARBA"/>
</dbReference>